<evidence type="ECO:0000256" key="2">
    <source>
        <dbReference type="ARBA" id="ARBA00005389"/>
    </source>
</evidence>
<dbReference type="Proteomes" id="UP000797356">
    <property type="component" value="Chromosome 12"/>
</dbReference>
<evidence type="ECO:0000313" key="13">
    <source>
        <dbReference type="EMBL" id="KAG1365619.1"/>
    </source>
</evidence>
<dbReference type="PROSITE" id="PS51321">
    <property type="entry name" value="TFIIS_CENTRAL"/>
    <property type="match status" value="1"/>
</dbReference>
<dbReference type="CDD" id="cd13749">
    <property type="entry name" value="Zn-ribbon_TFIIS"/>
    <property type="match status" value="1"/>
</dbReference>
<dbReference type="Pfam" id="PF01096">
    <property type="entry name" value="Zn_ribbon_TFIIS"/>
    <property type="match status" value="1"/>
</dbReference>
<dbReference type="Pfam" id="PF08711">
    <property type="entry name" value="Med26"/>
    <property type="match status" value="2"/>
</dbReference>
<dbReference type="InterPro" id="IPR019145">
    <property type="entry name" value="Mediator_Med10"/>
</dbReference>
<feature type="region of interest" description="Disordered" evidence="10">
    <location>
        <begin position="293"/>
        <end position="322"/>
    </location>
</feature>
<dbReference type="Gene3D" id="1.20.930.10">
    <property type="entry name" value="Conserved domain common to transcription factors TFIIS, elongin A, CRSP70"/>
    <property type="match status" value="2"/>
</dbReference>
<keyword evidence="8" id="KW-0539">Nucleus</keyword>
<dbReference type="SUPFAM" id="SSF46942">
    <property type="entry name" value="Elongation factor TFIIS domain 2"/>
    <property type="match status" value="1"/>
</dbReference>
<dbReference type="InterPro" id="IPR006289">
    <property type="entry name" value="TFSII"/>
</dbReference>
<evidence type="ECO:0000313" key="14">
    <source>
        <dbReference type="Proteomes" id="UP000797356"/>
    </source>
</evidence>
<dbReference type="Pfam" id="PF07500">
    <property type="entry name" value="TFIIS_M"/>
    <property type="match status" value="1"/>
</dbReference>
<evidence type="ECO:0000256" key="10">
    <source>
        <dbReference type="SAM" id="MobiDB-lite"/>
    </source>
</evidence>
<dbReference type="PROSITE" id="PS51133">
    <property type="entry name" value="ZF_TFIIS_2"/>
    <property type="match status" value="1"/>
</dbReference>
<name>A0A8K0IRJ2_COCNU</name>
<evidence type="ECO:0000259" key="11">
    <source>
        <dbReference type="PROSITE" id="PS51133"/>
    </source>
</evidence>
<dbReference type="EMBL" id="CM017883">
    <property type="protein sequence ID" value="KAG1365619.1"/>
    <property type="molecule type" value="Genomic_DNA"/>
</dbReference>
<reference evidence="13" key="2">
    <citation type="submission" date="2019-07" db="EMBL/GenBank/DDBJ databases">
        <authorList>
            <person name="Yang Y."/>
            <person name="Bocs S."/>
            <person name="Baudouin L."/>
        </authorList>
    </citation>
    <scope>NUCLEOTIDE SEQUENCE</scope>
    <source>
        <tissue evidence="13">Spear leaf of Hainan Tall coconut</tissue>
    </source>
</reference>
<dbReference type="PANTHER" id="PTHR11477:SF0">
    <property type="entry name" value="IP08861P-RELATED"/>
    <property type="match status" value="1"/>
</dbReference>
<dbReference type="SUPFAM" id="SSF47676">
    <property type="entry name" value="Conserved domain common to transcription factors TFIIS, elongin A, CRSP70"/>
    <property type="match status" value="2"/>
</dbReference>
<comment type="subcellular location">
    <subcellularLocation>
        <location evidence="1">Nucleus</location>
    </subcellularLocation>
</comment>
<keyword evidence="7" id="KW-0804">Transcription</keyword>
<dbReference type="InterPro" id="IPR001222">
    <property type="entry name" value="Znf_TFIIS"/>
</dbReference>
<dbReference type="OrthoDB" id="337270at2759"/>
<feature type="domain" description="TFIIS central" evidence="12">
    <location>
        <begin position="545"/>
        <end position="675"/>
    </location>
</feature>
<evidence type="ECO:0000256" key="4">
    <source>
        <dbReference type="ARBA" id="ARBA00022771"/>
    </source>
</evidence>
<dbReference type="PROSITE" id="PS00466">
    <property type="entry name" value="ZF_TFIIS_1"/>
    <property type="match status" value="1"/>
</dbReference>
<dbReference type="InterPro" id="IPR017923">
    <property type="entry name" value="TFIIS_N"/>
</dbReference>
<feature type="domain" description="TFIIS-type" evidence="11">
    <location>
        <begin position="678"/>
        <end position="718"/>
    </location>
</feature>
<dbReference type="InterPro" id="IPR036575">
    <property type="entry name" value="TFIIS_cen_dom_sf"/>
</dbReference>
<keyword evidence="5" id="KW-0862">Zinc</keyword>
<reference evidence="13" key="1">
    <citation type="journal article" date="2017" name="Gigascience">
        <title>The genome draft of coconut (Cocos nucifera).</title>
        <authorList>
            <person name="Xiao Y."/>
            <person name="Xu P."/>
            <person name="Fan H."/>
            <person name="Baudouin L."/>
            <person name="Xia W."/>
            <person name="Bocs S."/>
            <person name="Xu J."/>
            <person name="Li Q."/>
            <person name="Guo A."/>
            <person name="Zhou L."/>
            <person name="Li J."/>
            <person name="Wu Y."/>
            <person name="Ma Z."/>
            <person name="Armero A."/>
            <person name="Issali A.E."/>
            <person name="Liu N."/>
            <person name="Peng M."/>
            <person name="Yang Y."/>
        </authorList>
    </citation>
    <scope>NUCLEOTIDE SEQUENCE</scope>
    <source>
        <tissue evidence="13">Spear leaf of Hainan Tall coconut</tissue>
    </source>
</reference>
<dbReference type="GO" id="GO:0003712">
    <property type="term" value="F:transcription coregulator activity"/>
    <property type="evidence" value="ECO:0007669"/>
    <property type="project" value="InterPro"/>
</dbReference>
<evidence type="ECO:0000259" key="12">
    <source>
        <dbReference type="PROSITE" id="PS51321"/>
    </source>
</evidence>
<keyword evidence="13" id="KW-0648">Protein biosynthesis</keyword>
<dbReference type="GO" id="GO:0003746">
    <property type="term" value="F:translation elongation factor activity"/>
    <property type="evidence" value="ECO:0007669"/>
    <property type="project" value="UniProtKB-KW"/>
</dbReference>
<feature type="compositionally biased region" description="Basic and acidic residues" evidence="10">
    <location>
        <begin position="293"/>
        <end position="318"/>
    </location>
</feature>
<dbReference type="SUPFAM" id="SSF57783">
    <property type="entry name" value="Zinc beta-ribbon"/>
    <property type="match status" value="1"/>
</dbReference>
<dbReference type="Gene3D" id="1.10.472.30">
    <property type="entry name" value="Transcription elongation factor S-II, central domain"/>
    <property type="match status" value="1"/>
</dbReference>
<evidence type="ECO:0000256" key="6">
    <source>
        <dbReference type="ARBA" id="ARBA00023015"/>
    </source>
</evidence>
<keyword evidence="13" id="KW-0251">Elongation factor</keyword>
<dbReference type="Gene3D" id="2.20.25.10">
    <property type="match status" value="1"/>
</dbReference>
<feature type="compositionally biased region" description="Basic and acidic residues" evidence="10">
    <location>
        <begin position="474"/>
        <end position="499"/>
    </location>
</feature>
<dbReference type="SMART" id="SM00440">
    <property type="entry name" value="ZnF_C2C2"/>
    <property type="match status" value="1"/>
</dbReference>
<evidence type="ECO:0000256" key="3">
    <source>
        <dbReference type="ARBA" id="ARBA00022723"/>
    </source>
</evidence>
<evidence type="ECO:0000256" key="5">
    <source>
        <dbReference type="ARBA" id="ARBA00022833"/>
    </source>
</evidence>
<comment type="similarity">
    <text evidence="2">Belongs to the Mediator complex subunit 10 family.</text>
</comment>
<dbReference type="FunFam" id="2.20.25.10:FF:000001">
    <property type="entry name" value="Probable Transcription elongation factor S-II"/>
    <property type="match status" value="1"/>
</dbReference>
<evidence type="ECO:0000256" key="8">
    <source>
        <dbReference type="ARBA" id="ARBA00023242"/>
    </source>
</evidence>
<evidence type="ECO:0000256" key="7">
    <source>
        <dbReference type="ARBA" id="ARBA00023163"/>
    </source>
</evidence>
<dbReference type="GO" id="GO:0016592">
    <property type="term" value="C:mediator complex"/>
    <property type="evidence" value="ECO:0007669"/>
    <property type="project" value="InterPro"/>
</dbReference>
<organism evidence="13 14">
    <name type="scientific">Cocos nucifera</name>
    <name type="common">Coconut palm</name>
    <dbReference type="NCBI Taxonomy" id="13894"/>
    <lineage>
        <taxon>Eukaryota</taxon>
        <taxon>Viridiplantae</taxon>
        <taxon>Streptophyta</taxon>
        <taxon>Embryophyta</taxon>
        <taxon>Tracheophyta</taxon>
        <taxon>Spermatophyta</taxon>
        <taxon>Magnoliopsida</taxon>
        <taxon>Liliopsida</taxon>
        <taxon>Arecaceae</taxon>
        <taxon>Arecoideae</taxon>
        <taxon>Cocoseae</taxon>
        <taxon>Attaleinae</taxon>
        <taxon>Cocos</taxon>
    </lineage>
</organism>
<feature type="region of interest" description="Disordered" evidence="10">
    <location>
        <begin position="474"/>
        <end position="503"/>
    </location>
</feature>
<comment type="caution">
    <text evidence="13">The sequence shown here is derived from an EMBL/GenBank/DDBJ whole genome shotgun (WGS) entry which is preliminary data.</text>
</comment>
<dbReference type="GO" id="GO:0006368">
    <property type="term" value="P:transcription elongation by RNA polymerase II"/>
    <property type="evidence" value="ECO:0007669"/>
    <property type="project" value="InterPro"/>
</dbReference>
<dbReference type="NCBIfam" id="TIGR01385">
    <property type="entry name" value="TFSII"/>
    <property type="match status" value="1"/>
</dbReference>
<keyword evidence="6" id="KW-0805">Transcription regulation</keyword>
<dbReference type="AlphaFoldDB" id="A0A8K0IRJ2"/>
<dbReference type="GO" id="GO:0008270">
    <property type="term" value="F:zinc ion binding"/>
    <property type="evidence" value="ECO:0007669"/>
    <property type="project" value="UniProtKB-KW"/>
</dbReference>
<gene>
    <name evidence="13" type="ORF">COCNU_12G006190</name>
</gene>
<evidence type="ECO:0000256" key="9">
    <source>
        <dbReference type="PROSITE-ProRule" id="PRU00472"/>
    </source>
</evidence>
<dbReference type="GO" id="GO:0006357">
    <property type="term" value="P:regulation of transcription by RNA polymerase II"/>
    <property type="evidence" value="ECO:0007669"/>
    <property type="project" value="InterPro"/>
</dbReference>
<keyword evidence="3" id="KW-0479">Metal-binding</keyword>
<protein>
    <submittedName>
        <fullName evidence="13">Putative Transcription elongation factor TFIIS</fullName>
    </submittedName>
</protein>
<dbReference type="InterPro" id="IPR035441">
    <property type="entry name" value="TFIIS/LEDGF_dom_sf"/>
</dbReference>
<keyword evidence="14" id="KW-1185">Reference proteome</keyword>
<dbReference type="GO" id="GO:0003676">
    <property type="term" value="F:nucleic acid binding"/>
    <property type="evidence" value="ECO:0007669"/>
    <property type="project" value="InterPro"/>
</dbReference>
<accession>A0A8K0IRJ2</accession>
<dbReference type="Pfam" id="PF09748">
    <property type="entry name" value="Med10"/>
    <property type="match status" value="1"/>
</dbReference>
<evidence type="ECO:0000256" key="1">
    <source>
        <dbReference type="ARBA" id="ARBA00004123"/>
    </source>
</evidence>
<dbReference type="PANTHER" id="PTHR11477">
    <property type="entry name" value="TRANSCRIPTION FACTOR S-II ZINC FINGER DOMAIN-CONTAINING PROTEIN"/>
    <property type="match status" value="1"/>
</dbReference>
<proteinExistence type="inferred from homology"/>
<keyword evidence="4 9" id="KW-0863">Zinc-finger</keyword>
<dbReference type="SMART" id="SM00510">
    <property type="entry name" value="TFS2M"/>
    <property type="match status" value="1"/>
</dbReference>
<dbReference type="InterPro" id="IPR003618">
    <property type="entry name" value="TFIIS_cen_dom"/>
</dbReference>
<sequence length="720" mass="79749">MDPSPNAAAGNGGLSAITGTATAAGNALTPTTNPYSSGAACATDAADDRSQNLKQVINSVDKTLGLLHQLYLTVSSFSAASQLPLLQRLNALVAELDTMQKLAENCDIQVPMEVVNFIDDGKNPDEFTRDVLNSCIAKNQITKGKTDAFKSLRKYLLEELEQAFPDEVEHYREIRASSAAPVYLSIFAVIMQESKRLAQSSVLPNGDVKVGKRLRYLTKHPHSKIQAVASELLQFWKRLVIDETANGKKDGNPESKSSVKVEVKSEKAETVKVDKISKAGSVKIDKISDSEKLKAEKKDSDRLMKAETLKSEKTEAGKNEPSGQNIKVERILREENRDSVIKKPSSFPVGPPKLTSMIKCNDPIRDKLRERLAEAFSKVSGETSADGRDAVGKRLRYLTKHPHSKIQAVASELLQFWKRLVIDETANGKKDGNPESKSSVKVEVKSEKAETVKVDKISKAGSVKIDKISDSEKLKAEKKDSDRLMKAETLKSEKTEAGKNEPSGQNIKVERILREENRDSVIKKPSSFPVGPPKLTSMIKCNDPIRDKLRELLAEAFSKVSGETSADGRDAVRNILGEVDACDPIRVAVTLESVMFEKLGRSNGAQKLKYRSIMFNLKDGKNPDLRRRVLLGQVKPEKLVEMTPEEMASDERKLENKQIKEKALFECERGGAPKATTDQFKCGRCGQRKCTYYQLQTRSADEPMTTFVTCVNCNNHWKFC</sequence>